<dbReference type="GeneID" id="20077547"/>
<dbReference type="InterPro" id="IPR053966">
    <property type="entry name" value="INTS1_INTS2-bd"/>
</dbReference>
<dbReference type="InterPro" id="IPR038902">
    <property type="entry name" value="INTS1"/>
</dbReference>
<feature type="compositionally biased region" description="Low complexity" evidence="1">
    <location>
        <begin position="20"/>
        <end position="34"/>
    </location>
</feature>
<feature type="compositionally biased region" description="Basic and acidic residues" evidence="1">
    <location>
        <begin position="205"/>
        <end position="224"/>
    </location>
</feature>
<dbReference type="SUPFAM" id="SSF48371">
    <property type="entry name" value="ARM repeat"/>
    <property type="match status" value="1"/>
</dbReference>
<dbReference type="eggNOG" id="KOG4596">
    <property type="taxonomic scope" value="Eukaryota"/>
</dbReference>
<dbReference type="GO" id="GO:0032039">
    <property type="term" value="C:integrator complex"/>
    <property type="evidence" value="ECO:0007669"/>
    <property type="project" value="InterPro"/>
</dbReference>
<dbReference type="STRING" id="157072.A0A024UW13"/>
<dbReference type="RefSeq" id="XP_008861533.1">
    <property type="nucleotide sequence ID" value="XM_008863311.1"/>
</dbReference>
<accession>A0A024UW13</accession>
<evidence type="ECO:0000259" key="3">
    <source>
        <dbReference type="Pfam" id="PF22929"/>
    </source>
</evidence>
<dbReference type="Pfam" id="PF22929">
    <property type="entry name" value="INTS1_INTS2-bd"/>
    <property type="match status" value="1"/>
</dbReference>
<gene>
    <name evidence="4" type="ORF">H310_00497</name>
</gene>
<feature type="domain" description="Integrator complex subunit 1 INTS2-binding" evidence="3">
    <location>
        <begin position="1013"/>
        <end position="1223"/>
    </location>
</feature>
<dbReference type="InterPro" id="IPR022145">
    <property type="entry name" value="INTS1_RPB2-bd"/>
</dbReference>
<dbReference type="VEuPathDB" id="FungiDB:H310_00497"/>
<feature type="compositionally biased region" description="Acidic residues" evidence="1">
    <location>
        <begin position="114"/>
        <end position="135"/>
    </location>
</feature>
<name>A0A024UW13_9STRA</name>
<feature type="compositionally biased region" description="Acidic residues" evidence="1">
    <location>
        <begin position="68"/>
        <end position="88"/>
    </location>
</feature>
<feature type="region of interest" description="Disordered" evidence="1">
    <location>
        <begin position="1"/>
        <end position="135"/>
    </location>
</feature>
<feature type="compositionally biased region" description="Basic and acidic residues" evidence="1">
    <location>
        <begin position="54"/>
        <end position="67"/>
    </location>
</feature>
<proteinExistence type="predicted"/>
<organism evidence="4">
    <name type="scientific">Aphanomyces invadans</name>
    <dbReference type="NCBI Taxonomy" id="157072"/>
    <lineage>
        <taxon>Eukaryota</taxon>
        <taxon>Sar</taxon>
        <taxon>Stramenopiles</taxon>
        <taxon>Oomycota</taxon>
        <taxon>Saprolegniomycetes</taxon>
        <taxon>Saprolegniales</taxon>
        <taxon>Verrucalvaceae</taxon>
        <taxon>Aphanomyces</taxon>
    </lineage>
</organism>
<protein>
    <recommendedName>
        <fullName evidence="5">DUF3677 domain-containing protein</fullName>
    </recommendedName>
</protein>
<dbReference type="PANTHER" id="PTHR21224:SF1">
    <property type="entry name" value="INTEGRATOR COMPLEX SUBUNIT 1"/>
    <property type="match status" value="1"/>
</dbReference>
<reference evidence="4" key="1">
    <citation type="submission" date="2013-12" db="EMBL/GenBank/DDBJ databases">
        <title>The Genome Sequence of Aphanomyces invadans NJM9701.</title>
        <authorList>
            <consortium name="The Broad Institute Genomics Platform"/>
            <person name="Russ C."/>
            <person name="Tyler B."/>
            <person name="van West P."/>
            <person name="Dieguez-Uribeondo J."/>
            <person name="Young S.K."/>
            <person name="Zeng Q."/>
            <person name="Gargeya S."/>
            <person name="Fitzgerald M."/>
            <person name="Abouelleil A."/>
            <person name="Alvarado L."/>
            <person name="Chapman S.B."/>
            <person name="Gainer-Dewar J."/>
            <person name="Goldberg J."/>
            <person name="Griggs A."/>
            <person name="Gujja S."/>
            <person name="Hansen M."/>
            <person name="Howarth C."/>
            <person name="Imamovic A."/>
            <person name="Ireland A."/>
            <person name="Larimer J."/>
            <person name="McCowan C."/>
            <person name="Murphy C."/>
            <person name="Pearson M."/>
            <person name="Poon T.W."/>
            <person name="Priest M."/>
            <person name="Roberts A."/>
            <person name="Saif S."/>
            <person name="Shea T."/>
            <person name="Sykes S."/>
            <person name="Wortman J."/>
            <person name="Nusbaum C."/>
            <person name="Birren B."/>
        </authorList>
    </citation>
    <scope>NUCLEOTIDE SEQUENCE [LARGE SCALE GENOMIC DNA]</scope>
    <source>
        <strain evidence="4">NJM9701</strain>
    </source>
</reference>
<dbReference type="OrthoDB" id="115728at2759"/>
<sequence>MGPGKPTGRPVRGGRESTRSAAKAAAQKINASQSVRSARMKRVVYDESDSSSDPDEKKKDATSAKEESDAEEELDDAEMEEEDEDDTVPQEPPEPPAENISEMQNPKNEVEKEIAEDDDDDEAHEEEDDEDEEDIFQLLESAQDDETIQKLIQNSLGQLAREGSSPSRDLVLAYAASVSANSTKFQHPSTLKALLRLLRSSVGRERSSSIEKKSSKPKPPRDPVKPGGITLTALVANLLAAILKPVPQVQWPDDCLKVFVDDSLHSRAWVDHDMSAVFVSMIKAQIQNHPSAEVAQRVMEHLSSKVNEIKRGGVVMNNPTMVKNVMLTLMDLAPLPQGRLIASSNLELWFQNSIHKTIARDFLLKIVRSCTTLEAHDLETVENLLNMKFKSVSFPQLKTEVFTLLVHQRPEYINIAIKVVLLKERLAATLKDVDNLKMMPLIFRETVQIVNDRDDNEELSTFKRVVVQHPGARTSNALAIVLQEMATVSSNLPTLKNTLRKVIRSLGPDQLDVRALCQGLMSVPTSMQSLDFFVVMGELVALVLFVQGTAVRSLQVNVQEPAANSRLNLLPKALDKGVRRLGTAPSSNISTSGIVTSAAVAAGSQKRQSGKDTQEKLPITPAVKAKEELAQLIADVQRMAVNWCHQVQQLGDQLGIRLFSAVMRKVLFLDMLVEMQASEHDRGCFNFCREMLPLHEDTIVRIVEMTNYASPEETLEILNILESIVVRGAEGQIARESFFQTQAQIDQYVAVGGLMGLHMDQLEFICQLLEAGTVRGHLYEGNAVCYSELFWIANCVLLVLIAFNPAPLGASVWDGVPTMRALMQMVITGRYTFPPVEPEDIKLFDTQPPSMTLLQANQIFTDREHALFEAHKLPIDHSLMLVQPLHSTARAPPLEVLRKVENLDKRLRLGVRLRKSRTKDFLMDMVDVTVSDKAPHSSWSESPERIWWIVEIVCDENDTLSYLPRRCLCELLLLSCVDGSGEKSKFMHAMLLQQVPTLLQRLKECIEHDNTDVITFFLDRLASPNVATRQLSSYILDLLTQEVTPTSLSKSVPQISFAWLPGLVKLPSFPTLHEKVIVSLENLLKFESSVEALKLCLGALYDIFADQPNLHLNLAIAIGNLLVQRAAVSRLLLADSVIFGRIVTTFWAAIEYQVEHSTKDHPSDWVNVAVDPDHHHGASEVALPPSLVSGGIELLCFSLPPSVPVPEAFDNLVGFFFPSNSNLGLWHPTQNFSCSSDHLFRLSCVTNSYLIAAAIRKMTLDVLWRVGLSYGRLPTCLLAVLTALQAATVSSPDECLDALKRETANSDSGQACEEALDHLNMYFRQEVFKDLSSNKTSVDVLVWLRGQVNPSLDASRGGIETKLRFSTKVSLFKRNISPSISAAVKVPDVSSHAAPVPSKKKSKASKEQTNIVCQHVQDNSHRQSVLEWVRIASMGETKQLVELGRVLAKSPTVEFVQVFLHEIVALGCHDSVGVFFQAFLSQHTITSLLPFSSIVLDSIWNLMPWHLQSVWQRIVRLIVAEQAQTWRQTQSVAQSRLSLVHNIAFNLRHNVASTITALMNIEAMSVESMQAKTQVVEYILMDLYASRPHSFSLVMDVCAPGWQVGASKLIQKSNSLAANIDRWLQANDHVDALRLVAIRHPLLVSSRILNMALLMEGQSTLFLSKCSLDNWLTAINFVLECLFRHPEILVHVVQCFLVYLEHSHDVSKLPTALRILRTIEGMIATDSSAMLPFFTPHSIRIRWAHALTSFDALIPAVASVMHFLDVRVAKYSEGLAWAITSSTTPSVEDQLEQLKASLPQFGGSAKELVLPALLEYVRSGDMTKKTAVQICQCLLLILQNDYTSAPQATKAYLTCLTSPKVGIREAATFFLLDFLVYCSPAQHYTMLAHLFMEDSDVAKSSISLYFKSDLFKAEHS</sequence>
<dbReference type="InterPro" id="IPR016024">
    <property type="entry name" value="ARM-type_fold"/>
</dbReference>
<evidence type="ECO:0008006" key="5">
    <source>
        <dbReference type="Google" id="ProtNLM"/>
    </source>
</evidence>
<dbReference type="GO" id="GO:0034474">
    <property type="term" value="P:U2 snRNA 3'-end processing"/>
    <property type="evidence" value="ECO:0007669"/>
    <property type="project" value="InterPro"/>
</dbReference>
<feature type="domain" description="Integrator complex subunit 1 RPB2-binding" evidence="2">
    <location>
        <begin position="319"/>
        <end position="444"/>
    </location>
</feature>
<evidence type="ECO:0000256" key="1">
    <source>
        <dbReference type="SAM" id="MobiDB-lite"/>
    </source>
</evidence>
<evidence type="ECO:0000313" key="4">
    <source>
        <dbReference type="EMBL" id="ETW10122.1"/>
    </source>
</evidence>
<dbReference type="PANTHER" id="PTHR21224">
    <property type="entry name" value="INTEGRATOR COMPLEX SUBUNIT 1"/>
    <property type="match status" value="1"/>
</dbReference>
<feature type="region of interest" description="Disordered" evidence="1">
    <location>
        <begin position="205"/>
        <end position="227"/>
    </location>
</feature>
<dbReference type="EMBL" id="KI913952">
    <property type="protein sequence ID" value="ETW10122.1"/>
    <property type="molecule type" value="Genomic_DNA"/>
</dbReference>
<dbReference type="Pfam" id="PF12432">
    <property type="entry name" value="INTS1_RP2B-bd"/>
    <property type="match status" value="1"/>
</dbReference>
<evidence type="ECO:0000259" key="2">
    <source>
        <dbReference type="Pfam" id="PF12432"/>
    </source>
</evidence>